<feature type="region of interest" description="Disordered" evidence="1">
    <location>
        <begin position="279"/>
        <end position="325"/>
    </location>
</feature>
<name>A0AAV9U8Q4_9PEZI</name>
<sequence>MVLSIPPPSLADLLPAFLAHIPASFASPHPPPSLPPHLTPLTRSRLTHLSFNLPTSSSDSSWLSLLTWSSDPSDGQALHDHLVAQDYYFLHQAPSPGTFQCKGFRRLDAETLQALVSIPEIELLVVYQFTENDVPANGASGTENSWKVHDVRLSDDEDALLRAGSWHDSTDAAEESFRSRNYTYPTRPTVSTAVATNYQDVAADDDDDDDYWGRYDDEDTESTAGDHEQHAATASQQQSPVQLAASLLARRVLDPQPDDTAADEDAYFAQYADVQPVLDNNTSTTTTTAKPKPANINTDNRRDSLSTTHTAATDREEPTSTSLSTPLTAFTHPSTHISPLQQQSKAADVAALERAAEVHTQAEVAIRQHVSTSIKSLYRLWKAGGLDADEFARVVERDVEVLRLVEEAAELGR</sequence>
<protein>
    <submittedName>
        <fullName evidence="2">Uncharacterized protein</fullName>
    </submittedName>
</protein>
<gene>
    <name evidence="2" type="ORF">TWF696_001457</name>
</gene>
<feature type="compositionally biased region" description="Acidic residues" evidence="1">
    <location>
        <begin position="202"/>
        <end position="221"/>
    </location>
</feature>
<evidence type="ECO:0000313" key="3">
    <source>
        <dbReference type="Proteomes" id="UP001375240"/>
    </source>
</evidence>
<organism evidence="2 3">
    <name type="scientific">Orbilia brochopaga</name>
    <dbReference type="NCBI Taxonomy" id="3140254"/>
    <lineage>
        <taxon>Eukaryota</taxon>
        <taxon>Fungi</taxon>
        <taxon>Dikarya</taxon>
        <taxon>Ascomycota</taxon>
        <taxon>Pezizomycotina</taxon>
        <taxon>Orbiliomycetes</taxon>
        <taxon>Orbiliales</taxon>
        <taxon>Orbiliaceae</taxon>
        <taxon>Orbilia</taxon>
    </lineage>
</organism>
<evidence type="ECO:0000313" key="2">
    <source>
        <dbReference type="EMBL" id="KAK6337985.1"/>
    </source>
</evidence>
<evidence type="ECO:0000256" key="1">
    <source>
        <dbReference type="SAM" id="MobiDB-lite"/>
    </source>
</evidence>
<reference evidence="2 3" key="1">
    <citation type="submission" date="2019-10" db="EMBL/GenBank/DDBJ databases">
        <authorList>
            <person name="Palmer J.M."/>
        </authorList>
    </citation>
    <scope>NUCLEOTIDE SEQUENCE [LARGE SCALE GENOMIC DNA]</scope>
    <source>
        <strain evidence="2 3">TWF696</strain>
    </source>
</reference>
<accession>A0AAV9U8Q4</accession>
<feature type="region of interest" description="Disordered" evidence="1">
    <location>
        <begin position="201"/>
        <end position="240"/>
    </location>
</feature>
<keyword evidence="3" id="KW-1185">Reference proteome</keyword>
<comment type="caution">
    <text evidence="2">The sequence shown here is derived from an EMBL/GenBank/DDBJ whole genome shotgun (WGS) entry which is preliminary data.</text>
</comment>
<dbReference type="EMBL" id="JAVHNQ010000010">
    <property type="protein sequence ID" value="KAK6337985.1"/>
    <property type="molecule type" value="Genomic_DNA"/>
</dbReference>
<proteinExistence type="predicted"/>
<dbReference type="Proteomes" id="UP001375240">
    <property type="component" value="Unassembled WGS sequence"/>
</dbReference>
<dbReference type="AlphaFoldDB" id="A0AAV9U8Q4"/>